<name>K0J7B4_9ZZZZ</name>
<reference evidence="1" key="1">
    <citation type="submission" date="2012-09" db="EMBL/GenBank/DDBJ databases">
        <authorList>
            <person name="Elsaied H.E."/>
            <person name="Maruyama A."/>
        </authorList>
    </citation>
    <scope>NUCLEOTIDE SEQUENCE</scope>
</reference>
<dbReference type="EMBL" id="AB750543">
    <property type="protein sequence ID" value="BAM62610.1"/>
    <property type="molecule type" value="Genomic_DNA"/>
</dbReference>
<accession>K0J7B4</accession>
<sequence length="272" mass="30882">MLDLTHLTTCLRNARVVVQDALTHVYVMSEHQADIARYNLGRGEFASSISLLATLNLLAKVHHILTRGESVIVGETRHQAFNAVKEQIQKSSDVRWAEVRQFMRKPRNGDVNESDAFASFIQACPIDFGLPHDDSGEARRIWATFRNKLTHLIALVNDVQTGQMLMGLNVQPSQPGMYERNLQSIKDRMDSHKPFSMPAEETKAVFRDKEVIPSYLKQMVLNDKCHVERLAVAVDMTIDWLIKSINDGVYTEENLGVLARWLEQELTPPDSE</sequence>
<evidence type="ECO:0000313" key="1">
    <source>
        <dbReference type="EMBL" id="BAM62610.1"/>
    </source>
</evidence>
<protein>
    <submittedName>
        <fullName evidence="1">Uncharacterized protein</fullName>
    </submittedName>
</protein>
<reference evidence="1" key="2">
    <citation type="journal article" date="2014" name="FEMS Microbiol. Ecol.">
        <title>Novel integrons and gene cassettes from a Cascadian submarine gas-hydrate-bearing core.</title>
        <authorList>
            <person name="Elsaied H."/>
            <person name="Stokes H.W."/>
            <person name="Yoshioka H."/>
            <person name="Mitani Y."/>
            <person name="Maruyama A."/>
        </authorList>
    </citation>
    <scope>NUCLEOTIDE SEQUENCE</scope>
</reference>
<proteinExistence type="predicted"/>
<organism evidence="1">
    <name type="scientific">uncultured microorganism</name>
    <dbReference type="NCBI Taxonomy" id="358574"/>
    <lineage>
        <taxon>unclassified sequences</taxon>
        <taxon>environmental samples</taxon>
    </lineage>
</organism>
<dbReference type="AlphaFoldDB" id="K0J7B4"/>